<evidence type="ECO:0000313" key="3">
    <source>
        <dbReference type="Proteomes" id="UP001174136"/>
    </source>
</evidence>
<proteinExistence type="predicted"/>
<dbReference type="EMBL" id="JAOPHQ010004277">
    <property type="protein sequence ID" value="KAK0139967.1"/>
    <property type="molecule type" value="Genomic_DNA"/>
</dbReference>
<feature type="domain" description="Integrase zinc-binding" evidence="1">
    <location>
        <begin position="37"/>
        <end position="85"/>
    </location>
</feature>
<gene>
    <name evidence="2" type="ORF">N1851_023130</name>
</gene>
<dbReference type="PANTHER" id="PTHR47331:SF5">
    <property type="entry name" value="RIBONUCLEASE H"/>
    <property type="match status" value="1"/>
</dbReference>
<sequence length="85" mass="9871">MDKATGLIRVGGRLRRLEGQGDVSPHPIVLDSHPVTRLLIHMYDKDLHHPGPERVFAELRQSYWILRGREAIRRHQHSTCAECQR</sequence>
<protein>
    <recommendedName>
        <fullName evidence="1">Integrase zinc-binding domain-containing protein</fullName>
    </recommendedName>
</protein>
<keyword evidence="3" id="KW-1185">Reference proteome</keyword>
<dbReference type="Proteomes" id="UP001174136">
    <property type="component" value="Unassembled WGS sequence"/>
</dbReference>
<organism evidence="2 3">
    <name type="scientific">Merluccius polli</name>
    <name type="common">Benguela hake</name>
    <name type="synonym">Merluccius cadenati</name>
    <dbReference type="NCBI Taxonomy" id="89951"/>
    <lineage>
        <taxon>Eukaryota</taxon>
        <taxon>Metazoa</taxon>
        <taxon>Chordata</taxon>
        <taxon>Craniata</taxon>
        <taxon>Vertebrata</taxon>
        <taxon>Euteleostomi</taxon>
        <taxon>Actinopterygii</taxon>
        <taxon>Neopterygii</taxon>
        <taxon>Teleostei</taxon>
        <taxon>Neoteleostei</taxon>
        <taxon>Acanthomorphata</taxon>
        <taxon>Zeiogadaria</taxon>
        <taxon>Gadariae</taxon>
        <taxon>Gadiformes</taxon>
        <taxon>Gadoidei</taxon>
        <taxon>Merlucciidae</taxon>
        <taxon>Merluccius</taxon>
    </lineage>
</organism>
<dbReference type="AlphaFoldDB" id="A0AA47MH51"/>
<dbReference type="InterPro" id="IPR041588">
    <property type="entry name" value="Integrase_H2C2"/>
</dbReference>
<evidence type="ECO:0000313" key="2">
    <source>
        <dbReference type="EMBL" id="KAK0139967.1"/>
    </source>
</evidence>
<dbReference type="PANTHER" id="PTHR47331">
    <property type="entry name" value="PHD-TYPE DOMAIN-CONTAINING PROTEIN"/>
    <property type="match status" value="1"/>
</dbReference>
<name>A0AA47MH51_MERPO</name>
<dbReference type="Pfam" id="PF17921">
    <property type="entry name" value="Integrase_H2C2"/>
    <property type="match status" value="1"/>
</dbReference>
<comment type="caution">
    <text evidence="2">The sequence shown here is derived from an EMBL/GenBank/DDBJ whole genome shotgun (WGS) entry which is preliminary data.</text>
</comment>
<reference evidence="2" key="1">
    <citation type="journal article" date="2023" name="Front. Mar. Sci.">
        <title>A new Merluccius polli reference genome to investigate the effects of global change in West African waters.</title>
        <authorList>
            <person name="Mateo J.L."/>
            <person name="Blanco-Fernandez C."/>
            <person name="Garcia-Vazquez E."/>
            <person name="Machado-Schiaffino G."/>
        </authorList>
    </citation>
    <scope>NUCLEOTIDE SEQUENCE</scope>
    <source>
        <strain evidence="2">C29</strain>
        <tissue evidence="2">Fin</tissue>
    </source>
</reference>
<accession>A0AA47MH51</accession>
<evidence type="ECO:0000259" key="1">
    <source>
        <dbReference type="Pfam" id="PF17921"/>
    </source>
</evidence>